<dbReference type="OrthoDB" id="124041at2759"/>
<protein>
    <recommendedName>
        <fullName evidence="3">Ribonuclease P protein subunit</fullName>
    </recommendedName>
</protein>
<comment type="subcellular location">
    <subcellularLocation>
        <location evidence="1">Nucleus</location>
    </subcellularLocation>
</comment>
<comment type="caution">
    <text evidence="4">The sequence shown here is derived from an EMBL/GenBank/DDBJ whole genome shotgun (WGS) entry which is preliminary data.</text>
</comment>
<dbReference type="InterPro" id="IPR023534">
    <property type="entry name" value="Rof/RNase_P-like"/>
</dbReference>
<accession>A0A9P6WEN3</accession>
<sequence>MDEATQSFIKQCLFTKNFNNPSKPIHDNRLVSTVLLTPTDGGQVKKLRKSKNPMRIKSFFSYERRTLNKSHPNYRRTMKRSKNSLKQYICDCKIASKKARIVARDPKITTREQLYAVLQQKQKDVLKKLPDYESFVPMYEEFWLGYIKDVLGVAEPVPVGERPHINGPNSLMKLSMADYNGSLLKVVKSKNKNMVGIQGIVIWDSQKSFIMVTRGRLVDNIKIIPKRGTVFGFEVPINDEEALQYSILGDRFKYRSVDRASRKFKSRRCDDMLYYLQDDLDT</sequence>
<dbReference type="PANTHER" id="PTHR13348">
    <property type="entry name" value="RIBONUCLEASE P SUBUNIT P29"/>
    <property type="match status" value="1"/>
</dbReference>
<name>A0A9P6WEN3_MAUEX</name>
<dbReference type="InterPro" id="IPR016848">
    <property type="entry name" value="RNase_P/MRP_Rpp29-subunit"/>
</dbReference>
<dbReference type="InterPro" id="IPR002730">
    <property type="entry name" value="Rpp29/RNP1"/>
</dbReference>
<dbReference type="SMART" id="SM00538">
    <property type="entry name" value="POP4"/>
    <property type="match status" value="1"/>
</dbReference>
<dbReference type="PIRSF" id="PIRSF027081">
    <property type="entry name" value="RNase_P/MRP_p29_subunit"/>
    <property type="match status" value="1"/>
</dbReference>
<reference evidence="4 5" key="1">
    <citation type="submission" date="2020-11" db="EMBL/GenBank/DDBJ databases">
        <title>Kefir isolates.</title>
        <authorList>
            <person name="Marcisauskas S."/>
            <person name="Kim Y."/>
            <person name="Blasche S."/>
        </authorList>
    </citation>
    <scope>NUCLEOTIDE SEQUENCE [LARGE SCALE GENOMIC DNA]</scope>
    <source>
        <strain evidence="4 5">OG2</strain>
    </source>
</reference>
<evidence type="ECO:0000313" key="4">
    <source>
        <dbReference type="EMBL" id="KAG0672175.1"/>
    </source>
</evidence>
<evidence type="ECO:0000256" key="3">
    <source>
        <dbReference type="PIRNR" id="PIRNR027081"/>
    </source>
</evidence>
<dbReference type="GO" id="GO:0000172">
    <property type="term" value="C:ribonuclease MRP complex"/>
    <property type="evidence" value="ECO:0007669"/>
    <property type="project" value="InterPro"/>
</dbReference>
<dbReference type="Pfam" id="PF01868">
    <property type="entry name" value="RNase_P-MRP_p29"/>
    <property type="match status" value="1"/>
</dbReference>
<evidence type="ECO:0000256" key="1">
    <source>
        <dbReference type="ARBA" id="ARBA00004123"/>
    </source>
</evidence>
<dbReference type="GO" id="GO:0006364">
    <property type="term" value="P:rRNA processing"/>
    <property type="evidence" value="ECO:0007669"/>
    <property type="project" value="TreeGrafter"/>
</dbReference>
<keyword evidence="5" id="KW-1185">Reference proteome</keyword>
<dbReference type="AlphaFoldDB" id="A0A9P6WEN3"/>
<evidence type="ECO:0000313" key="5">
    <source>
        <dbReference type="Proteomes" id="UP000750334"/>
    </source>
</evidence>
<evidence type="ECO:0000256" key="2">
    <source>
        <dbReference type="ARBA" id="ARBA00006181"/>
    </source>
</evidence>
<dbReference type="SUPFAM" id="SSF101744">
    <property type="entry name" value="Rof/RNase P subunit-like"/>
    <property type="match status" value="1"/>
</dbReference>
<dbReference type="GO" id="GO:0001682">
    <property type="term" value="P:tRNA 5'-leader removal"/>
    <property type="evidence" value="ECO:0007669"/>
    <property type="project" value="InterPro"/>
</dbReference>
<dbReference type="EMBL" id="PUHR01000004">
    <property type="protein sequence ID" value="KAG0672175.1"/>
    <property type="molecule type" value="Genomic_DNA"/>
</dbReference>
<keyword evidence="3" id="KW-0539">Nucleus</keyword>
<dbReference type="Gene3D" id="2.30.30.210">
    <property type="entry name" value="Ribonuclease P/MRP, subunit p29"/>
    <property type="match status" value="1"/>
</dbReference>
<dbReference type="GO" id="GO:0030677">
    <property type="term" value="C:ribonuclease P complex"/>
    <property type="evidence" value="ECO:0007669"/>
    <property type="project" value="InterPro"/>
</dbReference>
<comment type="similarity">
    <text evidence="2">Belongs to the eukaryotic/archaeal RNase P protein component 1 family.</text>
</comment>
<keyword evidence="3" id="KW-0819">tRNA processing</keyword>
<dbReference type="InterPro" id="IPR036980">
    <property type="entry name" value="RNase_P/MRP_Rpp29_sf"/>
</dbReference>
<dbReference type="GO" id="GO:0005634">
    <property type="term" value="C:nucleus"/>
    <property type="evidence" value="ECO:0007669"/>
    <property type="project" value="UniProtKB-SubCell"/>
</dbReference>
<gene>
    <name evidence="4" type="primary">POP4</name>
    <name evidence="4" type="ORF">C6P45_003650</name>
</gene>
<organism evidence="4 5">
    <name type="scientific">Maudiozyma exigua</name>
    <name type="common">Yeast</name>
    <name type="synonym">Kazachstania exigua</name>
    <dbReference type="NCBI Taxonomy" id="34358"/>
    <lineage>
        <taxon>Eukaryota</taxon>
        <taxon>Fungi</taxon>
        <taxon>Dikarya</taxon>
        <taxon>Ascomycota</taxon>
        <taxon>Saccharomycotina</taxon>
        <taxon>Saccharomycetes</taxon>
        <taxon>Saccharomycetales</taxon>
        <taxon>Saccharomycetaceae</taxon>
        <taxon>Maudiozyma</taxon>
    </lineage>
</organism>
<dbReference type="PANTHER" id="PTHR13348:SF0">
    <property type="entry name" value="RIBONUCLEASE P PROTEIN SUBUNIT P29"/>
    <property type="match status" value="1"/>
</dbReference>
<dbReference type="Proteomes" id="UP000750334">
    <property type="component" value="Unassembled WGS sequence"/>
</dbReference>
<proteinExistence type="inferred from homology"/>
<dbReference type="GO" id="GO:0033204">
    <property type="term" value="F:ribonuclease P RNA binding"/>
    <property type="evidence" value="ECO:0007669"/>
    <property type="project" value="InterPro"/>
</dbReference>